<evidence type="ECO:0000313" key="13">
    <source>
        <dbReference type="EMBL" id="MBC8530169.1"/>
    </source>
</evidence>
<keyword evidence="6 9" id="KW-0733">Signal recognition particle</keyword>
<dbReference type="HAMAP" id="MF_00306">
    <property type="entry name" value="SRP54"/>
    <property type="match status" value="1"/>
</dbReference>
<feature type="domain" description="SRP54-type proteins GTP-binding" evidence="11">
    <location>
        <begin position="101"/>
        <end position="295"/>
    </location>
</feature>
<dbReference type="GO" id="GO:0048500">
    <property type="term" value="C:signal recognition particle"/>
    <property type="evidence" value="ECO:0007669"/>
    <property type="project" value="UniProtKB-UniRule"/>
</dbReference>
<comment type="subunit">
    <text evidence="9">Part of the signal recognition particle protein translocation system, which is composed of SRP and FtsY.</text>
</comment>
<dbReference type="InterPro" id="IPR013822">
    <property type="entry name" value="Signal_recog_particl_SRP54_hlx"/>
</dbReference>
<dbReference type="SMART" id="SM00962">
    <property type="entry name" value="SRP54"/>
    <property type="match status" value="1"/>
</dbReference>
<evidence type="ECO:0000256" key="3">
    <source>
        <dbReference type="ARBA" id="ARBA00022801"/>
    </source>
</evidence>
<proteinExistence type="inferred from homology"/>
<evidence type="ECO:0000259" key="11">
    <source>
        <dbReference type="SMART" id="SM00962"/>
    </source>
</evidence>
<reference evidence="13" key="1">
    <citation type="submission" date="2020-08" db="EMBL/GenBank/DDBJ databases">
        <title>Genome public.</title>
        <authorList>
            <person name="Liu C."/>
            <person name="Sun Q."/>
        </authorList>
    </citation>
    <scope>NUCLEOTIDE SEQUENCE</scope>
    <source>
        <strain evidence="13">NSJ-44</strain>
    </source>
</reference>
<gene>
    <name evidence="9 13" type="primary">ffh</name>
    <name evidence="13" type="ORF">H8699_12070</name>
</gene>
<organism evidence="13 14">
    <name type="scientific">Luoshenia tenuis</name>
    <dbReference type="NCBI Taxonomy" id="2763654"/>
    <lineage>
        <taxon>Bacteria</taxon>
        <taxon>Bacillati</taxon>
        <taxon>Bacillota</taxon>
        <taxon>Clostridia</taxon>
        <taxon>Christensenellales</taxon>
        <taxon>Christensenellaceae</taxon>
        <taxon>Luoshenia</taxon>
    </lineage>
</organism>
<dbReference type="NCBIfam" id="TIGR00959">
    <property type="entry name" value="ffh"/>
    <property type="match status" value="1"/>
</dbReference>
<dbReference type="SUPFAM" id="SSF47446">
    <property type="entry name" value="Signal peptide-binding domain"/>
    <property type="match status" value="1"/>
</dbReference>
<dbReference type="SMART" id="SM00382">
    <property type="entry name" value="AAA"/>
    <property type="match status" value="1"/>
</dbReference>
<keyword evidence="5 9" id="KW-0342">GTP-binding</keyword>
<keyword evidence="14" id="KW-1185">Reference proteome</keyword>
<dbReference type="Gene3D" id="1.10.260.30">
    <property type="entry name" value="Signal recognition particle, SRP54 subunit, M-domain"/>
    <property type="match status" value="1"/>
</dbReference>
<keyword evidence="9" id="KW-0963">Cytoplasm</keyword>
<dbReference type="PANTHER" id="PTHR11564">
    <property type="entry name" value="SIGNAL RECOGNITION PARTICLE 54K PROTEIN SRP54"/>
    <property type="match status" value="1"/>
</dbReference>
<keyword evidence="2 9" id="KW-0547">Nucleotide-binding</keyword>
<dbReference type="InterPro" id="IPR042101">
    <property type="entry name" value="SRP54_N_sf"/>
</dbReference>
<evidence type="ECO:0000256" key="2">
    <source>
        <dbReference type="ARBA" id="ARBA00022741"/>
    </source>
</evidence>
<evidence type="ECO:0000256" key="1">
    <source>
        <dbReference type="ARBA" id="ARBA00005450"/>
    </source>
</evidence>
<evidence type="ECO:0000256" key="7">
    <source>
        <dbReference type="ARBA" id="ARBA00023274"/>
    </source>
</evidence>
<name>A0A926D2A4_9FIRM</name>
<comment type="subcellular location">
    <subcellularLocation>
        <location evidence="9">Cytoplasm</location>
    </subcellularLocation>
    <text evidence="9">The SRP-RNC complex is targeted to the cytoplasmic membrane.</text>
</comment>
<dbReference type="GO" id="GO:0008312">
    <property type="term" value="F:7S RNA binding"/>
    <property type="evidence" value="ECO:0007669"/>
    <property type="project" value="InterPro"/>
</dbReference>
<dbReference type="Proteomes" id="UP000654279">
    <property type="component" value="Unassembled WGS sequence"/>
</dbReference>
<comment type="domain">
    <text evidence="9">Composed of three domains: the N-terminal N domain, which is responsible for interactions with the ribosome, the central G domain, which binds GTP, and the C-terminal M domain, which binds the RNA and the signal sequence of the RNC.</text>
</comment>
<sequence>MAFEGLSEKLQNVMKKLSGRGKLSEADVKAAMREVRLALLEADVNYLVVKDFVKKVSERAVGGEVLSSLTPGQQVIKIVNEELTALMGKTQARINYASAPPTVIMLVGLQGAGKTTMAAKLGLNLKKQGKKPLIAACDVYRPAAIDQLKIVAEKAGVPVFEQGQGQPVKIAQGAKAECQRLLYDTLIIDTAGRLQIDQAMMDEVKAIRQAVGVHEVMLVLDAMTGQEAVNVASSFNEQVGVDSVILTKLDGDTRGGAALSLRAVTGKPIKFCGVGEKLEDFEPFYPDRMANRILGMGDMLSLIEQAQANFDEEQAIKMEKKLRTQQFDLEDFLEQFQQVRKMGGVADLIKKLPGGLANKVNADDVDERQMYRMEAIIRSMTPQERRQPEILGASRKKRIAAGSGCTVQQVNQLLKQFDGIKKMMKQFGGMGGKRRKFRGLPF</sequence>
<dbReference type="GO" id="GO:0003924">
    <property type="term" value="F:GTPase activity"/>
    <property type="evidence" value="ECO:0007669"/>
    <property type="project" value="UniProtKB-UniRule"/>
</dbReference>
<dbReference type="InterPro" id="IPR003593">
    <property type="entry name" value="AAA+_ATPase"/>
</dbReference>
<evidence type="ECO:0000256" key="6">
    <source>
        <dbReference type="ARBA" id="ARBA00023135"/>
    </source>
</evidence>
<evidence type="ECO:0000256" key="4">
    <source>
        <dbReference type="ARBA" id="ARBA00022884"/>
    </source>
</evidence>
<comment type="function">
    <text evidence="9">Involved in targeting and insertion of nascent membrane proteins into the cytoplasmic membrane. Binds to the hydrophobic signal sequence of the ribosome-nascent chain (RNC) as it emerges from the ribosomes. The SRP-RNC complex is then targeted to the cytoplasmic membrane where it interacts with the SRP receptor FtsY.</text>
</comment>
<evidence type="ECO:0000313" key="14">
    <source>
        <dbReference type="Proteomes" id="UP000654279"/>
    </source>
</evidence>
<evidence type="ECO:0000256" key="5">
    <source>
        <dbReference type="ARBA" id="ARBA00023134"/>
    </source>
</evidence>
<evidence type="ECO:0000259" key="10">
    <source>
        <dbReference type="SMART" id="SM00382"/>
    </source>
</evidence>
<dbReference type="Gene3D" id="3.40.50.300">
    <property type="entry name" value="P-loop containing nucleotide triphosphate hydrolases"/>
    <property type="match status" value="1"/>
</dbReference>
<feature type="binding site" evidence="9">
    <location>
        <begin position="247"/>
        <end position="250"/>
    </location>
    <ligand>
        <name>GTP</name>
        <dbReference type="ChEBI" id="CHEBI:37565"/>
    </ligand>
</feature>
<evidence type="ECO:0000256" key="9">
    <source>
        <dbReference type="HAMAP-Rule" id="MF_00306"/>
    </source>
</evidence>
<dbReference type="InterPro" id="IPR027417">
    <property type="entry name" value="P-loop_NTPase"/>
</dbReference>
<evidence type="ECO:0000259" key="12">
    <source>
        <dbReference type="SMART" id="SM00963"/>
    </source>
</evidence>
<dbReference type="Pfam" id="PF02881">
    <property type="entry name" value="SRP54_N"/>
    <property type="match status" value="1"/>
</dbReference>
<dbReference type="GO" id="GO:0006614">
    <property type="term" value="P:SRP-dependent cotranslational protein targeting to membrane"/>
    <property type="evidence" value="ECO:0007669"/>
    <property type="project" value="InterPro"/>
</dbReference>
<dbReference type="AlphaFoldDB" id="A0A926D2A4"/>
<dbReference type="Pfam" id="PF02978">
    <property type="entry name" value="SRP_SPB"/>
    <property type="match status" value="1"/>
</dbReference>
<dbReference type="InterPro" id="IPR000897">
    <property type="entry name" value="SRP54_GTPase_dom"/>
</dbReference>
<dbReference type="RefSeq" id="WP_249285903.1">
    <property type="nucleotide sequence ID" value="NZ_JACRSO010000006.1"/>
</dbReference>
<dbReference type="InterPro" id="IPR004780">
    <property type="entry name" value="SRP"/>
</dbReference>
<dbReference type="Pfam" id="PF00448">
    <property type="entry name" value="SRP54"/>
    <property type="match status" value="1"/>
</dbReference>
<feature type="domain" description="Signal recognition particle SRP54 helical bundle" evidence="12">
    <location>
        <begin position="2"/>
        <end position="87"/>
    </location>
</feature>
<dbReference type="GO" id="GO:0005525">
    <property type="term" value="F:GTP binding"/>
    <property type="evidence" value="ECO:0007669"/>
    <property type="project" value="UniProtKB-UniRule"/>
</dbReference>
<comment type="caution">
    <text evidence="13">The sequence shown here is derived from an EMBL/GenBank/DDBJ whole genome shotgun (WGS) entry which is preliminary data.</text>
</comment>
<dbReference type="CDD" id="cd18539">
    <property type="entry name" value="SRP_G"/>
    <property type="match status" value="1"/>
</dbReference>
<keyword evidence="4 9" id="KW-0694">RNA-binding</keyword>
<comment type="similarity">
    <text evidence="1 9">Belongs to the GTP-binding SRP family. SRP54 subfamily.</text>
</comment>
<comment type="catalytic activity">
    <reaction evidence="8 9">
        <text>GTP + H2O = GDP + phosphate + H(+)</text>
        <dbReference type="Rhea" id="RHEA:19669"/>
        <dbReference type="ChEBI" id="CHEBI:15377"/>
        <dbReference type="ChEBI" id="CHEBI:15378"/>
        <dbReference type="ChEBI" id="CHEBI:37565"/>
        <dbReference type="ChEBI" id="CHEBI:43474"/>
        <dbReference type="ChEBI" id="CHEBI:58189"/>
        <dbReference type="EC" id="3.6.5.4"/>
    </reaction>
</comment>
<dbReference type="Gene3D" id="1.20.120.140">
    <property type="entry name" value="Signal recognition particle SRP54, nucleotide-binding domain"/>
    <property type="match status" value="1"/>
</dbReference>
<dbReference type="PANTHER" id="PTHR11564:SF5">
    <property type="entry name" value="SIGNAL RECOGNITION PARTICLE SUBUNIT SRP54"/>
    <property type="match status" value="1"/>
</dbReference>
<dbReference type="SMART" id="SM00963">
    <property type="entry name" value="SRP54_N"/>
    <property type="match status" value="1"/>
</dbReference>
<feature type="binding site" evidence="9">
    <location>
        <begin position="189"/>
        <end position="193"/>
    </location>
    <ligand>
        <name>GTP</name>
        <dbReference type="ChEBI" id="CHEBI:37565"/>
    </ligand>
</feature>
<dbReference type="EMBL" id="JACRSO010000006">
    <property type="protein sequence ID" value="MBC8530169.1"/>
    <property type="molecule type" value="Genomic_DNA"/>
</dbReference>
<accession>A0A926D2A4</accession>
<keyword evidence="3 9" id="KW-0378">Hydrolase</keyword>
<dbReference type="EC" id="3.6.5.4" evidence="9"/>
<dbReference type="InterPro" id="IPR022941">
    <property type="entry name" value="SRP54"/>
</dbReference>
<dbReference type="InterPro" id="IPR036891">
    <property type="entry name" value="Signal_recog_part_SRP54_M_sf"/>
</dbReference>
<feature type="binding site" evidence="9">
    <location>
        <begin position="108"/>
        <end position="115"/>
    </location>
    <ligand>
        <name>GTP</name>
        <dbReference type="ChEBI" id="CHEBI:37565"/>
    </ligand>
</feature>
<keyword evidence="7 9" id="KW-0687">Ribonucleoprotein</keyword>
<dbReference type="InterPro" id="IPR004125">
    <property type="entry name" value="Signal_recog_particle_SRP54_M"/>
</dbReference>
<protein>
    <recommendedName>
        <fullName evidence="9">Signal recognition particle protein</fullName>
        <ecNumber evidence="9">3.6.5.4</ecNumber>
    </recommendedName>
    <alternativeName>
        <fullName evidence="9">Fifty-four homolog</fullName>
    </alternativeName>
</protein>
<dbReference type="SUPFAM" id="SSF52540">
    <property type="entry name" value="P-loop containing nucleoside triphosphate hydrolases"/>
    <property type="match status" value="1"/>
</dbReference>
<feature type="domain" description="AAA+ ATPase" evidence="10">
    <location>
        <begin position="100"/>
        <end position="273"/>
    </location>
</feature>
<evidence type="ECO:0000256" key="8">
    <source>
        <dbReference type="ARBA" id="ARBA00048027"/>
    </source>
</evidence>